<feature type="repeat" description="ARM" evidence="8">
    <location>
        <begin position="974"/>
        <end position="1003"/>
    </location>
</feature>
<dbReference type="InterPro" id="IPR000225">
    <property type="entry name" value="Armadillo"/>
</dbReference>
<keyword evidence="3" id="KW-0926">Vacuole</keyword>
<feature type="repeat" description="ARM" evidence="8">
    <location>
        <begin position="546"/>
        <end position="575"/>
    </location>
</feature>
<feature type="transmembrane region" description="Helical" evidence="10">
    <location>
        <begin position="251"/>
        <end position="271"/>
    </location>
</feature>
<feature type="region of interest" description="Disordered" evidence="9">
    <location>
        <begin position="1284"/>
        <end position="1357"/>
    </location>
</feature>
<dbReference type="SUPFAM" id="SSF48371">
    <property type="entry name" value="ARM repeat"/>
    <property type="match status" value="3"/>
</dbReference>
<evidence type="ECO:0000256" key="5">
    <source>
        <dbReference type="ARBA" id="ARBA00023136"/>
    </source>
</evidence>
<dbReference type="InterPro" id="IPR011989">
    <property type="entry name" value="ARM-like"/>
</dbReference>
<feature type="repeat" description="ARM" evidence="8">
    <location>
        <begin position="1063"/>
        <end position="1109"/>
    </location>
</feature>
<accession>A0A0U9HRZ5</accession>
<protein>
    <recommendedName>
        <fullName evidence="7">Vacuolar protein 8</fullName>
    </recommendedName>
</protein>
<feature type="region of interest" description="Disordered" evidence="9">
    <location>
        <begin position="64"/>
        <end position="85"/>
    </location>
</feature>
<dbReference type="InterPro" id="IPR004155">
    <property type="entry name" value="PBS_lyase_HEAT"/>
</dbReference>
<keyword evidence="10" id="KW-0812">Transmembrane</keyword>
<evidence type="ECO:0000256" key="3">
    <source>
        <dbReference type="ARBA" id="ARBA00022554"/>
    </source>
</evidence>
<evidence type="ECO:0000256" key="6">
    <source>
        <dbReference type="ARBA" id="ARBA00023288"/>
    </source>
</evidence>
<dbReference type="GO" id="GO:0071562">
    <property type="term" value="P:nucleus-vacuole junction assembly"/>
    <property type="evidence" value="ECO:0007669"/>
    <property type="project" value="InterPro"/>
</dbReference>
<feature type="repeat" description="ARM" evidence="8">
    <location>
        <begin position="1203"/>
        <end position="1239"/>
    </location>
</feature>
<evidence type="ECO:0000313" key="12">
    <source>
        <dbReference type="Proteomes" id="UP000054558"/>
    </source>
</evidence>
<sequence>MEQSMLANTGQRLSSSKVLGRFFLGFIHSGSQSNSPHSQGRHGKKRPSQSERILAGGGVAGGLGGGGGGMASSTPGSANGGSNGAVRTTVATLHVPEPWVDKTTGNQVLPLSRKLKALIHGVVFWEGLEGALQWLVLGHFALMLWGFGDLMTQQVLWLSYGILAQAILSKLLHVQSRGLPAGVPCAKVPLQRSLQNALELYWAVGNPSVLILGCQVAALWFFYFYQRGNRRDRYFDIGAFPEEGARRFEELLLGGCCLASAWALSLLWLALIRFRILGVNYRGTSSLSAAVSKRAPSAWHSWYVHTARHPHLVLDGASSDCGLPAFWSYGDIVSASLERSMSRGGASEGAMGALAILANEGPEGRKQVLQENGFRALVESLANGADGVQVQAAAAIGSLASDALAMKYGAADLVSCIPALRELARTGPTPDAKEKASGALLNVARSGGPEVQKAIYTEDKLNNQKGLDLLLDLAQNGPTAACKANAIGVMAALVPYERARAQLLKYVGFFAAVASHSYSAECKSRAAGVLWNLAYFDSVRVGTEEGVIRSLVGLLDLPQAQRNATGALANLAVNNPYNRVAIASFPSSIPALVALIQGQEGIPLQETQEFGALALANLVEDNLNNQRTVLSEPGALDALVRLLRVEGPSAEGEHAARGSGVLENAAPQVQEAAARALGNLAAGSSENKTLMASNPGLVPGLLHLLKPTTRASTGAQEEAALALGNLAAGSMDNQRAIAGQPGALADLVRLLKGPGGGATLFAQEWAAYTLANLSAGNVENKMAIGREPGAIPSLVRLLRGPDQGSTIESQEYAVGALANLAAGNIDNKVAISSEPGALAGLVRLLDPQQNATPGAQEDAVLTLGNLAADVPGTQQAIVSEPGALAGLVRLLAGAAGGFTPEAQEWAGYALSNLSEGNTDNQKAILAERGAVTGLVRLLGGGDVGATSRAQQWAAHALGNLAGGDKQAVITSEGGAVAMLVRLLGPDSNPALQEEAARTLGNLARVKSYNKQVIAAEPPAIPCLMQMLANDQAAQGAAEQAAWALGNLAAGNAQNKIAIASQPGAIPMLVRILRSSRERSPGLRQNCALVLGNLAAGNPDNQRAIAGEAGASGGLVKLLAPRSGANAKAQEWAAYAIGNLAQGNAENKILLAAEPGLITGLVRVLNPEPGAAVNTGAKEEAVLALGNLAAGNAENKAAIFEEPGAVSGLARLLRSAEVGTSPRAQEYAAGVLRILAAGHSPNKMSVFLGTGAMQGLLDVARAGSGATPEAREQAERALKVLEQGGSVLSSPGGRQGPSPPSPFQASSPKGRLGFVVYPPSKVAGRAPPPRPPSRLAAQRDPPGDAAPPPTPARGVAAR</sequence>
<comment type="similarity">
    <text evidence="2">Belongs to the beta-catenin family.</text>
</comment>
<dbReference type="InterPro" id="IPR045156">
    <property type="entry name" value="Vac8"/>
</dbReference>
<dbReference type="GO" id="GO:0043495">
    <property type="term" value="F:protein-membrane adaptor activity"/>
    <property type="evidence" value="ECO:0007669"/>
    <property type="project" value="InterPro"/>
</dbReference>
<dbReference type="Pfam" id="PF00514">
    <property type="entry name" value="Arm"/>
    <property type="match status" value="1"/>
</dbReference>
<feature type="repeat" description="ARM" evidence="8">
    <location>
        <begin position="1018"/>
        <end position="1060"/>
    </location>
</feature>
<gene>
    <name evidence="11" type="ORF">KFL_000980230</name>
</gene>
<dbReference type="PANTHER" id="PTHR47249">
    <property type="entry name" value="VACUOLAR PROTEIN 8"/>
    <property type="match status" value="1"/>
</dbReference>
<evidence type="ECO:0000313" key="11">
    <source>
        <dbReference type="EMBL" id="GAQ82036.1"/>
    </source>
</evidence>
<dbReference type="PROSITE" id="PS50176">
    <property type="entry name" value="ARM_REPEAT"/>
    <property type="match status" value="8"/>
</dbReference>
<feature type="region of interest" description="Disordered" evidence="9">
    <location>
        <begin position="30"/>
        <end position="49"/>
    </location>
</feature>
<reference evidence="11 12" key="1">
    <citation type="journal article" date="2014" name="Nat. Commun.">
        <title>Klebsormidium flaccidum genome reveals primary factors for plant terrestrial adaptation.</title>
        <authorList>
            <person name="Hori K."/>
            <person name="Maruyama F."/>
            <person name="Fujisawa T."/>
            <person name="Togashi T."/>
            <person name="Yamamoto N."/>
            <person name="Seo M."/>
            <person name="Sato S."/>
            <person name="Yamada T."/>
            <person name="Mori H."/>
            <person name="Tajima N."/>
            <person name="Moriyama T."/>
            <person name="Ikeuchi M."/>
            <person name="Watanabe M."/>
            <person name="Wada H."/>
            <person name="Kobayashi K."/>
            <person name="Saito M."/>
            <person name="Masuda T."/>
            <person name="Sasaki-Sekimoto Y."/>
            <person name="Mashiguchi K."/>
            <person name="Awai K."/>
            <person name="Shimojima M."/>
            <person name="Masuda S."/>
            <person name="Iwai M."/>
            <person name="Nobusawa T."/>
            <person name="Narise T."/>
            <person name="Kondo S."/>
            <person name="Saito H."/>
            <person name="Sato R."/>
            <person name="Murakawa M."/>
            <person name="Ihara Y."/>
            <person name="Oshima-Yamada Y."/>
            <person name="Ohtaka K."/>
            <person name="Satoh M."/>
            <person name="Sonobe K."/>
            <person name="Ishii M."/>
            <person name="Ohtani R."/>
            <person name="Kanamori-Sato M."/>
            <person name="Honoki R."/>
            <person name="Miyazaki D."/>
            <person name="Mochizuki H."/>
            <person name="Umetsu J."/>
            <person name="Higashi K."/>
            <person name="Shibata D."/>
            <person name="Kamiya Y."/>
            <person name="Sato N."/>
            <person name="Nakamura Y."/>
            <person name="Tabata S."/>
            <person name="Ida S."/>
            <person name="Kurokawa K."/>
            <person name="Ohta H."/>
        </authorList>
    </citation>
    <scope>NUCLEOTIDE SEQUENCE [LARGE SCALE GENOMIC DNA]</scope>
    <source>
        <strain evidence="11 12">NIES-2285</strain>
    </source>
</reference>
<dbReference type="Pfam" id="PF13513">
    <property type="entry name" value="HEAT_EZ"/>
    <property type="match status" value="1"/>
</dbReference>
<dbReference type="STRING" id="105231.A0A0U9HRZ5"/>
<feature type="transmembrane region" description="Helical" evidence="10">
    <location>
        <begin position="200"/>
        <end position="225"/>
    </location>
</feature>
<organism evidence="11 12">
    <name type="scientific">Klebsormidium nitens</name>
    <name type="common">Green alga</name>
    <name type="synonym">Ulothrix nitens</name>
    <dbReference type="NCBI Taxonomy" id="105231"/>
    <lineage>
        <taxon>Eukaryota</taxon>
        <taxon>Viridiplantae</taxon>
        <taxon>Streptophyta</taxon>
        <taxon>Klebsormidiophyceae</taxon>
        <taxon>Klebsormidiales</taxon>
        <taxon>Klebsormidiaceae</taxon>
        <taxon>Klebsormidium</taxon>
    </lineage>
</organism>
<evidence type="ECO:0000256" key="10">
    <source>
        <dbReference type="SAM" id="Phobius"/>
    </source>
</evidence>
<evidence type="ECO:0000256" key="1">
    <source>
        <dbReference type="ARBA" id="ARBA00004592"/>
    </source>
</evidence>
<evidence type="ECO:0000256" key="8">
    <source>
        <dbReference type="PROSITE-ProRule" id="PRU00259"/>
    </source>
</evidence>
<feature type="repeat" description="ARM" evidence="8">
    <location>
        <begin position="634"/>
        <end position="695"/>
    </location>
</feature>
<dbReference type="GO" id="GO:0005774">
    <property type="term" value="C:vacuolar membrane"/>
    <property type="evidence" value="ECO:0007669"/>
    <property type="project" value="UniProtKB-SubCell"/>
</dbReference>
<keyword evidence="4" id="KW-0677">Repeat</keyword>
<keyword evidence="12" id="KW-1185">Reference proteome</keyword>
<dbReference type="SMART" id="SM00567">
    <property type="entry name" value="EZ_HEAT"/>
    <property type="match status" value="7"/>
</dbReference>
<dbReference type="SMART" id="SM00185">
    <property type="entry name" value="ARM"/>
    <property type="match status" value="17"/>
</dbReference>
<dbReference type="EMBL" id="DF237047">
    <property type="protein sequence ID" value="GAQ82036.1"/>
    <property type="molecule type" value="Genomic_DNA"/>
</dbReference>
<keyword evidence="10" id="KW-1133">Transmembrane helix</keyword>
<dbReference type="InterPro" id="IPR016024">
    <property type="entry name" value="ARM-type_fold"/>
</dbReference>
<evidence type="ECO:0000256" key="2">
    <source>
        <dbReference type="ARBA" id="ARBA00005462"/>
    </source>
</evidence>
<name>A0A0U9HRZ5_KLENI</name>
<dbReference type="GO" id="GO:0005737">
    <property type="term" value="C:cytoplasm"/>
    <property type="evidence" value="ECO:0000318"/>
    <property type="project" value="GO_Central"/>
</dbReference>
<evidence type="ECO:0000256" key="7">
    <source>
        <dbReference type="ARBA" id="ARBA00026209"/>
    </source>
</evidence>
<dbReference type="Gene3D" id="1.25.10.10">
    <property type="entry name" value="Leucine-rich Repeat Variant"/>
    <property type="match status" value="5"/>
</dbReference>
<feature type="repeat" description="ARM" evidence="8">
    <location>
        <begin position="836"/>
        <end position="882"/>
    </location>
</feature>
<keyword evidence="5 10" id="KW-0472">Membrane</keyword>
<proteinExistence type="inferred from homology"/>
<evidence type="ECO:0000256" key="9">
    <source>
        <dbReference type="SAM" id="MobiDB-lite"/>
    </source>
</evidence>
<dbReference type="OrthoDB" id="1961346at2759"/>
<dbReference type="Proteomes" id="UP000054558">
    <property type="component" value="Unassembled WGS sequence"/>
</dbReference>
<evidence type="ECO:0000256" key="4">
    <source>
        <dbReference type="ARBA" id="ARBA00022737"/>
    </source>
</evidence>
<comment type="subcellular location">
    <subcellularLocation>
        <location evidence="1">Vacuole membrane</location>
        <topology evidence="1">Lipid-anchor</topology>
    </subcellularLocation>
</comment>
<feature type="repeat" description="ARM" evidence="8">
    <location>
        <begin position="789"/>
        <end position="833"/>
    </location>
</feature>
<dbReference type="PANTHER" id="PTHR47249:SF1">
    <property type="entry name" value="VACUOLAR PROTEIN 8"/>
    <property type="match status" value="1"/>
</dbReference>
<keyword evidence="6" id="KW-0449">Lipoprotein</keyword>
<dbReference type="GO" id="GO:0005634">
    <property type="term" value="C:nucleus"/>
    <property type="evidence" value="ECO:0000318"/>
    <property type="project" value="GO_Central"/>
</dbReference>